<keyword evidence="3" id="KW-1185">Reference proteome</keyword>
<proteinExistence type="predicted"/>
<evidence type="ECO:0000256" key="1">
    <source>
        <dbReference type="SAM" id="MobiDB-lite"/>
    </source>
</evidence>
<reference evidence="2" key="1">
    <citation type="submission" date="2023-04" db="EMBL/GenBank/DDBJ databases">
        <title>Phytophthora fragariaefolia NBRC 109709.</title>
        <authorList>
            <person name="Ichikawa N."/>
            <person name="Sato H."/>
            <person name="Tonouchi N."/>
        </authorList>
    </citation>
    <scope>NUCLEOTIDE SEQUENCE</scope>
    <source>
        <strain evidence="2">NBRC 109709</strain>
    </source>
</reference>
<evidence type="ECO:0000313" key="2">
    <source>
        <dbReference type="EMBL" id="GMF40484.1"/>
    </source>
</evidence>
<sequence length="354" mass="39031">MTPEQKATTLKQYDVRVIRLRDQLDWYEKKNPLYTNVEENTDWESSIPTRVVVSRSDIADTEQLASMNGVAASGSATGSYGSPYSEISHEASTHNGAIADVQSSEVATEALAGDRPSSNSLFPRSKNHQKTFQSEIGSDSAATNFDLPDNTILRSIFQDGLNDLDRLTCRHNAPAPAHQNVEGFDEIHEQASVGWISNFSHVDVPTGIQPALDKSRVIVYRSSSILSDFDPAFWVNAFSELFPYGRGGLDEPRTVPIGVHEFIRYCLRLSSRRHAQHRSFAMVSFDVIARHNSLQAVSIKGENITFKHGSNSKCIAGRSPDIHSVSARSTKGSQPSIATSRCTRYQLSCAGIIR</sequence>
<gene>
    <name evidence="2" type="ORF">Pfra01_001244400</name>
</gene>
<protein>
    <submittedName>
        <fullName evidence="2">Unnamed protein product</fullName>
    </submittedName>
</protein>
<accession>A0A9W6XJ97</accession>
<dbReference type="AlphaFoldDB" id="A0A9W6XJ97"/>
<feature type="region of interest" description="Disordered" evidence="1">
    <location>
        <begin position="107"/>
        <end position="130"/>
    </location>
</feature>
<dbReference type="OrthoDB" id="129310at2759"/>
<comment type="caution">
    <text evidence="2">The sequence shown here is derived from an EMBL/GenBank/DDBJ whole genome shotgun (WGS) entry which is preliminary data.</text>
</comment>
<evidence type="ECO:0000313" key="3">
    <source>
        <dbReference type="Proteomes" id="UP001165121"/>
    </source>
</evidence>
<name>A0A9W6XJ97_9STRA</name>
<dbReference type="EMBL" id="BSXT01001249">
    <property type="protein sequence ID" value="GMF40484.1"/>
    <property type="molecule type" value="Genomic_DNA"/>
</dbReference>
<dbReference type="Proteomes" id="UP001165121">
    <property type="component" value="Unassembled WGS sequence"/>
</dbReference>
<organism evidence="2 3">
    <name type="scientific">Phytophthora fragariaefolia</name>
    <dbReference type="NCBI Taxonomy" id="1490495"/>
    <lineage>
        <taxon>Eukaryota</taxon>
        <taxon>Sar</taxon>
        <taxon>Stramenopiles</taxon>
        <taxon>Oomycota</taxon>
        <taxon>Peronosporomycetes</taxon>
        <taxon>Peronosporales</taxon>
        <taxon>Peronosporaceae</taxon>
        <taxon>Phytophthora</taxon>
    </lineage>
</organism>